<evidence type="ECO:0000313" key="2">
    <source>
        <dbReference type="EMBL" id="QBZ81242.1"/>
    </source>
</evidence>
<feature type="compositionally biased region" description="Polar residues" evidence="1">
    <location>
        <begin position="1"/>
        <end position="21"/>
    </location>
</feature>
<dbReference type="Proteomes" id="UP001237152">
    <property type="component" value="Segment"/>
</dbReference>
<evidence type="ECO:0000313" key="3">
    <source>
        <dbReference type="Proteomes" id="UP001237152"/>
    </source>
</evidence>
<evidence type="ECO:0000256" key="1">
    <source>
        <dbReference type="SAM" id="MobiDB-lite"/>
    </source>
</evidence>
<gene>
    <name evidence="2" type="ORF">pclt_cds_653</name>
</gene>
<proteinExistence type="predicted"/>
<sequence length="81" mass="8428">MNSDQPTSTLETATASNGSSQKPEEVDTSCESCKVFAAQWNLTANDICVANAPTASGAASTSTTVKPVVVVVVFLFFRANL</sequence>
<accession>A0A4D6EII7</accession>
<name>A0A4D6EII7_9VIRU</name>
<protein>
    <submittedName>
        <fullName evidence="2">Uncharacterized protein</fullName>
    </submittedName>
</protein>
<feature type="region of interest" description="Disordered" evidence="1">
    <location>
        <begin position="1"/>
        <end position="25"/>
    </location>
</feature>
<organism evidence="2 3">
    <name type="scientific">Pandoravirus celtis</name>
    <dbReference type="NCBI Taxonomy" id="2568002"/>
    <lineage>
        <taxon>Viruses</taxon>
        <taxon>Pandoravirus</taxon>
    </lineage>
</organism>
<dbReference type="EMBL" id="MK174290">
    <property type="protein sequence ID" value="QBZ81242.1"/>
    <property type="molecule type" value="Genomic_DNA"/>
</dbReference>
<reference evidence="2" key="1">
    <citation type="journal article" date="2019" name="Front. Microbiol.">
        <title>Pandoravirus Celtis Illustrates the Microevolution Processes at Work in the Giant Pandoraviridae Genomes.</title>
        <authorList>
            <person name="Legendre M."/>
            <person name="Alempic J.M."/>
            <person name="Philippe N."/>
            <person name="Lartigue A."/>
            <person name="Jeudy S."/>
            <person name="Poirot O."/>
            <person name="Ta N.T."/>
            <person name="Nin S."/>
            <person name="Coute Y."/>
            <person name="Abergel C."/>
            <person name="Claverie J.M."/>
        </authorList>
    </citation>
    <scope>NUCLEOTIDE SEQUENCE</scope>
</reference>